<evidence type="ECO:0000313" key="4">
    <source>
        <dbReference type="Proteomes" id="UP000228934"/>
    </source>
</evidence>
<dbReference type="GO" id="GO:0032456">
    <property type="term" value="P:endocytic recycling"/>
    <property type="evidence" value="ECO:0007669"/>
    <property type="project" value="TreeGrafter"/>
</dbReference>
<organism evidence="3 4">
    <name type="scientific">Aquarana catesbeiana</name>
    <name type="common">American bullfrog</name>
    <name type="synonym">Rana catesbeiana</name>
    <dbReference type="NCBI Taxonomy" id="8400"/>
    <lineage>
        <taxon>Eukaryota</taxon>
        <taxon>Metazoa</taxon>
        <taxon>Chordata</taxon>
        <taxon>Craniata</taxon>
        <taxon>Vertebrata</taxon>
        <taxon>Euteleostomi</taxon>
        <taxon>Amphibia</taxon>
        <taxon>Batrachia</taxon>
        <taxon>Anura</taxon>
        <taxon>Neobatrachia</taxon>
        <taxon>Ranoidea</taxon>
        <taxon>Ranidae</taxon>
        <taxon>Aquarana</taxon>
    </lineage>
</organism>
<reference evidence="4" key="1">
    <citation type="journal article" date="2017" name="Nat. Commun.">
        <title>The North American bullfrog draft genome provides insight into hormonal regulation of long noncoding RNA.</title>
        <authorList>
            <person name="Hammond S.A."/>
            <person name="Warren R.L."/>
            <person name="Vandervalk B.P."/>
            <person name="Kucuk E."/>
            <person name="Khan H."/>
            <person name="Gibb E.A."/>
            <person name="Pandoh P."/>
            <person name="Kirk H."/>
            <person name="Zhao Y."/>
            <person name="Jones M."/>
            <person name="Mungall A.J."/>
            <person name="Coope R."/>
            <person name="Pleasance S."/>
            <person name="Moore R.A."/>
            <person name="Holt R.A."/>
            <person name="Round J.M."/>
            <person name="Ohora S."/>
            <person name="Walle B.V."/>
            <person name="Veldhoen N."/>
            <person name="Helbing C.C."/>
            <person name="Birol I."/>
        </authorList>
    </citation>
    <scope>NUCLEOTIDE SEQUENCE [LARGE SCALE GENOMIC DNA]</scope>
</reference>
<protein>
    <recommendedName>
        <fullName evidence="2">ALIX V-shaped domain-containing protein</fullName>
    </recommendedName>
</protein>
<gene>
    <name evidence="3" type="ORF">AB205_0182520</name>
</gene>
<dbReference type="OrthoDB" id="10266451at2759"/>
<dbReference type="EMBL" id="KV977280">
    <property type="protein sequence ID" value="PIO15241.1"/>
    <property type="molecule type" value="Genomic_DNA"/>
</dbReference>
<feature type="domain" description="ALIX V-shaped" evidence="2">
    <location>
        <begin position="7"/>
        <end position="107"/>
    </location>
</feature>
<name>A0A2G9QJF0_AQUCT</name>
<feature type="non-terminal residue" evidence="3">
    <location>
        <position position="116"/>
    </location>
</feature>
<dbReference type="GO" id="GO:0043328">
    <property type="term" value="P:protein transport to vacuole involved in ubiquitin-dependent protein catabolic process via the multivesicular body sorting pathway"/>
    <property type="evidence" value="ECO:0007669"/>
    <property type="project" value="TreeGrafter"/>
</dbReference>
<evidence type="ECO:0000256" key="1">
    <source>
        <dbReference type="SAM" id="Coils"/>
    </source>
</evidence>
<evidence type="ECO:0000259" key="2">
    <source>
        <dbReference type="Pfam" id="PF13949"/>
    </source>
</evidence>
<dbReference type="Gene3D" id="1.20.140.50">
    <property type="entry name" value="alix/aip1 like domains"/>
    <property type="match status" value="1"/>
</dbReference>
<feature type="coiled-coil region" evidence="1">
    <location>
        <begin position="11"/>
        <end position="38"/>
    </location>
</feature>
<dbReference type="PANTHER" id="PTHR23030">
    <property type="entry name" value="PCD6 INTERACTING PROTEIN-RELATED"/>
    <property type="match status" value="1"/>
</dbReference>
<dbReference type="GO" id="GO:0045022">
    <property type="term" value="P:early endosome to late endosome transport"/>
    <property type="evidence" value="ECO:0007669"/>
    <property type="project" value="TreeGrafter"/>
</dbReference>
<dbReference type="GO" id="GO:0005768">
    <property type="term" value="C:endosome"/>
    <property type="evidence" value="ECO:0007669"/>
    <property type="project" value="TreeGrafter"/>
</dbReference>
<dbReference type="InterPro" id="IPR025304">
    <property type="entry name" value="ALIX_V_dom"/>
</dbReference>
<sequence>MSVIPVLSGVFTDVEASLKDIKDLLDEEEKQEKVVQEEVGKQAAAPSSPSMAEVNKEWSKYMEVHERASFTNTELHKAMNLHIGNLRLLSGSLDQLQQALPVPNLTEDEGQGSSDP</sequence>
<dbReference type="AlphaFoldDB" id="A0A2G9QJF0"/>
<evidence type="ECO:0000313" key="3">
    <source>
        <dbReference type="EMBL" id="PIO15241.1"/>
    </source>
</evidence>
<dbReference type="Proteomes" id="UP000228934">
    <property type="component" value="Unassembled WGS sequence"/>
</dbReference>
<keyword evidence="4" id="KW-1185">Reference proteome</keyword>
<proteinExistence type="predicted"/>
<dbReference type="PANTHER" id="PTHR23030:SF30">
    <property type="entry name" value="TYROSINE-PROTEIN PHOSPHATASE NON-RECEPTOR TYPE 23"/>
    <property type="match status" value="1"/>
</dbReference>
<keyword evidence="1" id="KW-0175">Coiled coil</keyword>
<accession>A0A2G9QJF0</accession>
<dbReference type="Pfam" id="PF13949">
    <property type="entry name" value="ALIX_LYPXL_bnd"/>
    <property type="match status" value="1"/>
</dbReference>